<accession>A0A6J7IXT1</accession>
<dbReference type="PANTHER" id="PTHR13847">
    <property type="entry name" value="SARCOSINE DEHYDROGENASE-RELATED"/>
    <property type="match status" value="1"/>
</dbReference>
<dbReference type="InterPro" id="IPR006076">
    <property type="entry name" value="FAD-dep_OxRdtase"/>
</dbReference>
<gene>
    <name evidence="2" type="ORF">UFOPK3564_02631</name>
</gene>
<evidence type="ECO:0000313" key="2">
    <source>
        <dbReference type="EMBL" id="CAB4935695.1"/>
    </source>
</evidence>
<dbReference type="Gene3D" id="3.50.50.60">
    <property type="entry name" value="FAD/NAD(P)-binding domain"/>
    <property type="match status" value="1"/>
</dbReference>
<name>A0A6J7IXT1_9ZZZZ</name>
<proteinExistence type="predicted"/>
<dbReference type="InterPro" id="IPR036188">
    <property type="entry name" value="FAD/NAD-bd_sf"/>
</dbReference>
<protein>
    <submittedName>
        <fullName evidence="2">Unannotated protein</fullName>
    </submittedName>
</protein>
<dbReference type="SUPFAM" id="SSF51905">
    <property type="entry name" value="FAD/NAD(P)-binding domain"/>
    <property type="match status" value="1"/>
</dbReference>
<dbReference type="GO" id="GO:0005737">
    <property type="term" value="C:cytoplasm"/>
    <property type="evidence" value="ECO:0007669"/>
    <property type="project" value="TreeGrafter"/>
</dbReference>
<dbReference type="Gene3D" id="3.30.9.10">
    <property type="entry name" value="D-Amino Acid Oxidase, subunit A, domain 2"/>
    <property type="match status" value="1"/>
</dbReference>
<sequence length="470" mass="49311">MSAPVSHWFSSLAGGGGMPAARPPLDGDRRVDVCVVGGGYTGLWTAYELRRTHPELDVLVVEREVCGFGASGRNGGWVQGALAGDPSTWTGRGGAEGARRMRAAIRATVGEIAAVAEAEGIACDLLVSGTLTVARSGVELERLRALERAARRDGLWDGGEDALLGRDEVAARVRIPGAVGALFDPACARVQPAALARGLADAVERAGATIVEGTAVTAIEPIRGTVPAVARTDRGDVHARWVVRATEGYTPELPGERRTLAPITSSMIVTEPLGPERWAQIGWSGAETLLDAGPLYHYLQRTADGRIAIGGRGVPYRYGSRTDREGPVPASTVATLRDGLVRLFGPALRGVAVDDAWHGVLGVARDWTPFVTADSTTGLASAGGYVGEGVAASNLAGRTLRDLLVGRRSELAALPWVLPPGGRPPRWEPEPLRWAGVRGVYGLLGLGQEIERRTGRASRVTALAGRISGH</sequence>
<evidence type="ECO:0000259" key="1">
    <source>
        <dbReference type="Pfam" id="PF01266"/>
    </source>
</evidence>
<dbReference type="AlphaFoldDB" id="A0A6J7IXT1"/>
<dbReference type="EMBL" id="CAFBMK010000198">
    <property type="protein sequence ID" value="CAB4935695.1"/>
    <property type="molecule type" value="Genomic_DNA"/>
</dbReference>
<dbReference type="Pfam" id="PF01266">
    <property type="entry name" value="DAO"/>
    <property type="match status" value="1"/>
</dbReference>
<organism evidence="2">
    <name type="scientific">freshwater metagenome</name>
    <dbReference type="NCBI Taxonomy" id="449393"/>
    <lineage>
        <taxon>unclassified sequences</taxon>
        <taxon>metagenomes</taxon>
        <taxon>ecological metagenomes</taxon>
    </lineage>
</organism>
<dbReference type="PANTHER" id="PTHR13847:SF285">
    <property type="entry name" value="FAD DEPENDENT OXIDOREDUCTASE DOMAIN-CONTAINING PROTEIN"/>
    <property type="match status" value="1"/>
</dbReference>
<reference evidence="2" key="1">
    <citation type="submission" date="2020-05" db="EMBL/GenBank/DDBJ databases">
        <authorList>
            <person name="Chiriac C."/>
            <person name="Salcher M."/>
            <person name="Ghai R."/>
            <person name="Kavagutti S V."/>
        </authorList>
    </citation>
    <scope>NUCLEOTIDE SEQUENCE</scope>
</reference>
<feature type="domain" description="FAD dependent oxidoreductase" evidence="1">
    <location>
        <begin position="32"/>
        <end position="403"/>
    </location>
</feature>